<dbReference type="SMART" id="SM00651">
    <property type="entry name" value="Sm"/>
    <property type="match status" value="1"/>
</dbReference>
<feature type="domain" description="Sm" evidence="12">
    <location>
        <begin position="22"/>
        <end position="87"/>
    </location>
</feature>
<evidence type="ECO:0000256" key="7">
    <source>
        <dbReference type="ARBA" id="ARBA00023187"/>
    </source>
</evidence>
<evidence type="ECO:0000256" key="4">
    <source>
        <dbReference type="ARBA" id="ARBA00022490"/>
    </source>
</evidence>
<dbReference type="Gene3D" id="2.30.30.100">
    <property type="match status" value="1"/>
</dbReference>
<dbReference type="SUPFAM" id="SSF50182">
    <property type="entry name" value="Sm-like ribonucleoproteins"/>
    <property type="match status" value="1"/>
</dbReference>
<evidence type="ECO:0000256" key="2">
    <source>
        <dbReference type="ARBA" id="ARBA00004496"/>
    </source>
</evidence>
<evidence type="ECO:0000256" key="5">
    <source>
        <dbReference type="ARBA" id="ARBA00022664"/>
    </source>
</evidence>
<keyword evidence="11" id="KW-0472">Membrane</keyword>
<dbReference type="Proteomes" id="UP000789706">
    <property type="component" value="Unassembled WGS sequence"/>
</dbReference>
<dbReference type="AlphaFoldDB" id="A0A9N8WPQ2"/>
<keyword evidence="8 10" id="KW-0539">Nucleus</keyword>
<proteinExistence type="inferred from homology"/>
<evidence type="ECO:0000313" key="14">
    <source>
        <dbReference type="Proteomes" id="UP000789706"/>
    </source>
</evidence>
<reference evidence="13" key="1">
    <citation type="submission" date="2021-06" db="EMBL/GenBank/DDBJ databases">
        <authorList>
            <person name="Kallberg Y."/>
            <person name="Tangrot J."/>
            <person name="Rosling A."/>
        </authorList>
    </citation>
    <scope>NUCLEOTIDE SEQUENCE</scope>
    <source>
        <strain evidence="13">AZ414A</strain>
    </source>
</reference>
<keyword evidence="4" id="KW-0963">Cytoplasm</keyword>
<evidence type="ECO:0000256" key="9">
    <source>
        <dbReference type="ARBA" id="ARBA00023274"/>
    </source>
</evidence>
<dbReference type="GO" id="GO:0000387">
    <property type="term" value="P:spliceosomal snRNP assembly"/>
    <property type="evidence" value="ECO:0007669"/>
    <property type="project" value="UniProtKB-UniRule"/>
</dbReference>
<comment type="subcellular location">
    <subcellularLocation>
        <location evidence="2">Cytoplasm</location>
    </subcellularLocation>
    <subcellularLocation>
        <location evidence="1 10">Nucleus</location>
    </subcellularLocation>
</comment>
<protein>
    <recommendedName>
        <fullName evidence="10">Small nuclear ribonucleoprotein Sm D1</fullName>
    </recommendedName>
    <alternativeName>
        <fullName evidence="10">snRNP core protein D1</fullName>
    </alternativeName>
</protein>
<evidence type="ECO:0000256" key="10">
    <source>
        <dbReference type="RuleBase" id="RU365054"/>
    </source>
</evidence>
<comment type="function">
    <text evidence="10">Plays a role in pre-mRNA splicing as a core component of the spliceosomal U1, U2, U4 and U5 small nuclear ribonucleoproteins (snRNPs), the building blocks of the spliceosome.</text>
</comment>
<evidence type="ECO:0000256" key="1">
    <source>
        <dbReference type="ARBA" id="ARBA00004123"/>
    </source>
</evidence>
<sequence>MSLSVLFIASIGKGNLNSSPPEISCTNVPTNSPLELKNGTIVHGTITGVDMSMNTHLKTVKMTVKNKDPTNLDSLSIRGNNIRYYILPDSLPLDTLLVDDTPKAKAKKKEELMKHPKFLKNQIRKEIRLAALGFPLTSLVTVPWFLGEVRGYSRLYENINDYGWTYGLFSIALFLFFYGYVHLLDSSMVTSSINL</sequence>
<keyword evidence="5 10" id="KW-0507">mRNA processing</keyword>
<feature type="transmembrane region" description="Helical" evidence="11">
    <location>
        <begin position="166"/>
        <end position="184"/>
    </location>
</feature>
<evidence type="ECO:0000259" key="12">
    <source>
        <dbReference type="SMART" id="SM00651"/>
    </source>
</evidence>
<feature type="transmembrane region" description="Helical" evidence="11">
    <location>
        <begin position="127"/>
        <end position="146"/>
    </location>
</feature>
<keyword evidence="9 10" id="KW-0687">Ribonucleoprotein</keyword>
<keyword evidence="14" id="KW-1185">Reference proteome</keyword>
<keyword evidence="11" id="KW-1133">Transmembrane helix</keyword>
<dbReference type="CDD" id="cd01724">
    <property type="entry name" value="Sm_D1"/>
    <property type="match status" value="1"/>
</dbReference>
<keyword evidence="6" id="KW-0747">Spliceosome</keyword>
<name>A0A9N8WPQ2_9GLOM</name>
<dbReference type="InterPro" id="IPR010920">
    <property type="entry name" value="LSM_dom_sf"/>
</dbReference>
<comment type="caution">
    <text evidence="13">The sequence shown here is derived from an EMBL/GenBank/DDBJ whole genome shotgun (WGS) entry which is preliminary data.</text>
</comment>
<dbReference type="InterPro" id="IPR034102">
    <property type="entry name" value="Sm_D1"/>
</dbReference>
<evidence type="ECO:0000256" key="6">
    <source>
        <dbReference type="ARBA" id="ARBA00022728"/>
    </source>
</evidence>
<comment type="similarity">
    <text evidence="3 10">Belongs to the snRNP core protein family.</text>
</comment>
<dbReference type="FunFam" id="2.30.30.100:FF:000016">
    <property type="entry name" value="Small nuclear ribonucleoprotein Sm D1"/>
    <property type="match status" value="1"/>
</dbReference>
<dbReference type="OrthoDB" id="9626941at2759"/>
<gene>
    <name evidence="13" type="ORF">DEBURN_LOCUS4242</name>
</gene>
<dbReference type="Pfam" id="PF01423">
    <property type="entry name" value="LSM"/>
    <property type="match status" value="1"/>
</dbReference>
<dbReference type="EMBL" id="CAJVPK010000311">
    <property type="protein sequence ID" value="CAG8492305.1"/>
    <property type="molecule type" value="Genomic_DNA"/>
</dbReference>
<dbReference type="GO" id="GO:0005737">
    <property type="term" value="C:cytoplasm"/>
    <property type="evidence" value="ECO:0007669"/>
    <property type="project" value="UniProtKB-SubCell"/>
</dbReference>
<dbReference type="GO" id="GO:0097525">
    <property type="term" value="C:spliceosomal snRNP complex"/>
    <property type="evidence" value="ECO:0007669"/>
    <property type="project" value="UniProtKB-ARBA"/>
</dbReference>
<evidence type="ECO:0000256" key="3">
    <source>
        <dbReference type="ARBA" id="ARBA00008146"/>
    </source>
</evidence>
<dbReference type="PANTHER" id="PTHR23338">
    <property type="entry name" value="SMALL NUCLEAR RIBONUCLEOPROTEIN SM"/>
    <property type="match status" value="1"/>
</dbReference>
<evidence type="ECO:0000256" key="8">
    <source>
        <dbReference type="ARBA" id="ARBA00023242"/>
    </source>
</evidence>
<keyword evidence="11" id="KW-0812">Transmembrane</keyword>
<accession>A0A9N8WPQ2</accession>
<dbReference type="InterPro" id="IPR001163">
    <property type="entry name" value="Sm_dom_euk/arc"/>
</dbReference>
<evidence type="ECO:0000256" key="11">
    <source>
        <dbReference type="SAM" id="Phobius"/>
    </source>
</evidence>
<evidence type="ECO:0000313" key="13">
    <source>
        <dbReference type="EMBL" id="CAG8492305.1"/>
    </source>
</evidence>
<organism evidence="13 14">
    <name type="scientific">Diversispora eburnea</name>
    <dbReference type="NCBI Taxonomy" id="1213867"/>
    <lineage>
        <taxon>Eukaryota</taxon>
        <taxon>Fungi</taxon>
        <taxon>Fungi incertae sedis</taxon>
        <taxon>Mucoromycota</taxon>
        <taxon>Glomeromycotina</taxon>
        <taxon>Glomeromycetes</taxon>
        <taxon>Diversisporales</taxon>
        <taxon>Diversisporaceae</taxon>
        <taxon>Diversispora</taxon>
    </lineage>
</organism>
<dbReference type="GO" id="GO:0005681">
    <property type="term" value="C:spliceosomal complex"/>
    <property type="evidence" value="ECO:0007669"/>
    <property type="project" value="UniProtKB-KW"/>
</dbReference>
<dbReference type="InterPro" id="IPR027141">
    <property type="entry name" value="LSm4/Sm_D1/D3"/>
</dbReference>
<keyword evidence="7 10" id="KW-0508">mRNA splicing</keyword>